<evidence type="ECO:0008006" key="3">
    <source>
        <dbReference type="Google" id="ProtNLM"/>
    </source>
</evidence>
<dbReference type="Proteomes" id="UP001429564">
    <property type="component" value="Unassembled WGS sequence"/>
</dbReference>
<dbReference type="Gene3D" id="3.40.50.1820">
    <property type="entry name" value="alpha/beta hydrolase"/>
    <property type="match status" value="1"/>
</dbReference>
<proteinExistence type="predicted"/>
<dbReference type="RefSeq" id="WP_167684798.1">
    <property type="nucleotide sequence ID" value="NZ_QHLQ01000014.1"/>
</dbReference>
<evidence type="ECO:0000313" key="2">
    <source>
        <dbReference type="Proteomes" id="UP001429564"/>
    </source>
</evidence>
<accession>A0ABX0WD29</accession>
<dbReference type="InterPro" id="IPR029058">
    <property type="entry name" value="AB_hydrolase_fold"/>
</dbReference>
<sequence>MNDWRRHVDGPSKPVIYLHGDADQVTSVEQLQRAMAGRRNVQVRLCRDDGSTLLYSRPELVLAALEELAGK</sequence>
<evidence type="ECO:0000313" key="1">
    <source>
        <dbReference type="EMBL" id="NIZ62175.1"/>
    </source>
</evidence>
<dbReference type="SUPFAM" id="SSF53474">
    <property type="entry name" value="alpha/beta-Hydrolases"/>
    <property type="match status" value="1"/>
</dbReference>
<organism evidence="1 2">
    <name type="scientific">Parasedimentitalea denitrificans</name>
    <dbReference type="NCBI Taxonomy" id="2211118"/>
    <lineage>
        <taxon>Bacteria</taxon>
        <taxon>Pseudomonadati</taxon>
        <taxon>Pseudomonadota</taxon>
        <taxon>Alphaproteobacteria</taxon>
        <taxon>Rhodobacterales</taxon>
        <taxon>Paracoccaceae</taxon>
        <taxon>Parasedimentitalea</taxon>
    </lineage>
</organism>
<gene>
    <name evidence="1" type="ORF">DL239_14430</name>
</gene>
<name>A0ABX0WD29_9RHOB</name>
<keyword evidence="2" id="KW-1185">Reference proteome</keyword>
<comment type="caution">
    <text evidence="1">The sequence shown here is derived from an EMBL/GenBank/DDBJ whole genome shotgun (WGS) entry which is preliminary data.</text>
</comment>
<reference evidence="1 2" key="1">
    <citation type="submission" date="2018-05" db="EMBL/GenBank/DDBJ databases">
        <authorList>
            <person name="Zhang Y.-J."/>
        </authorList>
    </citation>
    <scope>NUCLEOTIDE SEQUENCE [LARGE SCALE GENOMIC DNA]</scope>
    <source>
        <strain evidence="1 2">CY04</strain>
    </source>
</reference>
<dbReference type="EMBL" id="QHLQ01000014">
    <property type="protein sequence ID" value="NIZ62175.1"/>
    <property type="molecule type" value="Genomic_DNA"/>
</dbReference>
<protein>
    <recommendedName>
        <fullName evidence="3">Alpha/beta hydrolase</fullName>
    </recommendedName>
</protein>